<organism evidence="2 3">
    <name type="scientific">Flavonifractor plautii</name>
    <name type="common">Fusobacterium plautii</name>
    <dbReference type="NCBI Taxonomy" id="292800"/>
    <lineage>
        <taxon>Bacteria</taxon>
        <taxon>Bacillati</taxon>
        <taxon>Bacillota</taxon>
        <taxon>Clostridia</taxon>
        <taxon>Eubacteriales</taxon>
        <taxon>Oscillospiraceae</taxon>
        <taxon>Flavonifractor</taxon>
    </lineage>
</organism>
<evidence type="ECO:0000313" key="2">
    <source>
        <dbReference type="EMBL" id="CUP67541.1"/>
    </source>
</evidence>
<protein>
    <submittedName>
        <fullName evidence="2">Uncharacterized protein</fullName>
    </submittedName>
</protein>
<dbReference type="AlphaFoldDB" id="A0A174Q6K8"/>
<accession>A0A174Q6K8</accession>
<feature type="region of interest" description="Disordered" evidence="1">
    <location>
        <begin position="24"/>
        <end position="56"/>
    </location>
</feature>
<gene>
    <name evidence="2" type="ORF">ERS852411_03455</name>
</gene>
<reference evidence="2 3" key="1">
    <citation type="submission" date="2015-09" db="EMBL/GenBank/DDBJ databases">
        <authorList>
            <consortium name="Pathogen Informatics"/>
        </authorList>
    </citation>
    <scope>NUCLEOTIDE SEQUENCE [LARGE SCALE GENOMIC DNA]</scope>
    <source>
        <strain evidence="2 3">2789STDY5608854</strain>
    </source>
</reference>
<dbReference type="Proteomes" id="UP000095746">
    <property type="component" value="Unassembled WGS sequence"/>
</dbReference>
<proteinExistence type="predicted"/>
<name>A0A174Q6K8_FLAPL</name>
<evidence type="ECO:0000313" key="3">
    <source>
        <dbReference type="Proteomes" id="UP000095746"/>
    </source>
</evidence>
<evidence type="ECO:0000256" key="1">
    <source>
        <dbReference type="SAM" id="MobiDB-lite"/>
    </source>
</evidence>
<dbReference type="EMBL" id="CYZT01000448">
    <property type="protein sequence ID" value="CUP67541.1"/>
    <property type="molecule type" value="Genomic_DNA"/>
</dbReference>
<sequence length="56" mass="6102">MAAAWVAKPPSSSRAARDRLSAIVEQAPYSPKKGTSCPRTAKPEPMHWLSRSPARI</sequence>